<feature type="compositionally biased region" description="Basic residues" evidence="7">
    <location>
        <begin position="117"/>
        <end position="130"/>
    </location>
</feature>
<dbReference type="PROSITE" id="PS50811">
    <property type="entry name" value="WRKY"/>
    <property type="match status" value="1"/>
</dbReference>
<accession>A0A6P5GJB5</accession>
<evidence type="ECO:0000256" key="6">
    <source>
        <dbReference type="ARBA" id="ARBA00060761"/>
    </source>
</evidence>
<dbReference type="InterPro" id="IPR044810">
    <property type="entry name" value="WRKY_plant"/>
</dbReference>
<feature type="compositionally biased region" description="Pro residues" evidence="7">
    <location>
        <begin position="215"/>
        <end position="227"/>
    </location>
</feature>
<protein>
    <submittedName>
        <fullName evidence="10">Probable WRKY transcription factor 27</fullName>
    </submittedName>
</protein>
<feature type="compositionally biased region" description="Polar residues" evidence="7">
    <location>
        <begin position="203"/>
        <end position="213"/>
    </location>
</feature>
<dbReference type="OrthoDB" id="662136at2759"/>
<dbReference type="GO" id="GO:0005634">
    <property type="term" value="C:nucleus"/>
    <property type="evidence" value="ECO:0007669"/>
    <property type="project" value="UniProtKB-SubCell"/>
</dbReference>
<feature type="region of interest" description="Disordered" evidence="7">
    <location>
        <begin position="97"/>
        <end position="130"/>
    </location>
</feature>
<keyword evidence="4" id="KW-0804">Transcription</keyword>
<reference evidence="10" key="2">
    <citation type="submission" date="2025-08" db="UniProtKB">
        <authorList>
            <consortium name="RefSeq"/>
        </authorList>
    </citation>
    <scope>IDENTIFICATION</scope>
    <source>
        <tissue evidence="10">Leaf</tissue>
    </source>
</reference>
<dbReference type="GO" id="GO:0000976">
    <property type="term" value="F:transcription cis-regulatory region binding"/>
    <property type="evidence" value="ECO:0007669"/>
    <property type="project" value="TreeGrafter"/>
</dbReference>
<feature type="domain" description="WRKY" evidence="8">
    <location>
        <begin position="135"/>
        <end position="201"/>
    </location>
</feature>
<proteinExistence type="inferred from homology"/>
<keyword evidence="2" id="KW-0805">Transcription regulation</keyword>
<sequence>MEVNNNWDWDLNAVVRSCCFSTPPAVTTFDPFPLLPTPVSEEEFANEEKGELLLLSEIMRGDQVSLVEHDELCESFLFDIDHEKLFQKPQPVVSFSTTTTLKEQSQRSTHQPLARSPRPKRSQKKQHKRVVCHVPDDGLSPDLWSWRKYGQKPIKGSPYPRGYYRCSSSKGCVARKQVERSPTDPTVLVVTYTAEHNHPMPTHRNSLAGTTRQKFPPPSPPPPPPPVSSSVSNCNMPYWSPNSLSAEEVVFSPIATSTASGRKDLGEEMDVDDMLFMGADGMSDAASMEPFLMEKVGFGSPFLCSRDMVGHRQSCSN</sequence>
<dbReference type="InterPro" id="IPR036576">
    <property type="entry name" value="WRKY_dom_sf"/>
</dbReference>
<keyword evidence="5" id="KW-0539">Nucleus</keyword>
<comment type="subcellular location">
    <subcellularLocation>
        <location evidence="1">Nucleus</location>
    </subcellularLocation>
</comment>
<dbReference type="AlphaFoldDB" id="A0A6P5GJB5"/>
<dbReference type="SMART" id="SM00774">
    <property type="entry name" value="WRKY"/>
    <property type="match status" value="1"/>
</dbReference>
<evidence type="ECO:0000313" key="10">
    <source>
        <dbReference type="RefSeq" id="XP_020106188.1"/>
    </source>
</evidence>
<evidence type="ECO:0000256" key="2">
    <source>
        <dbReference type="ARBA" id="ARBA00023015"/>
    </source>
</evidence>
<evidence type="ECO:0000256" key="1">
    <source>
        <dbReference type="ARBA" id="ARBA00004123"/>
    </source>
</evidence>
<evidence type="ECO:0000313" key="9">
    <source>
        <dbReference type="Proteomes" id="UP000515123"/>
    </source>
</evidence>
<dbReference type="Pfam" id="PF03106">
    <property type="entry name" value="WRKY"/>
    <property type="match status" value="1"/>
</dbReference>
<reference evidence="9" key="1">
    <citation type="journal article" date="2015" name="Nat. Genet.">
        <title>The pineapple genome and the evolution of CAM photosynthesis.</title>
        <authorList>
            <person name="Ming R."/>
            <person name="VanBuren R."/>
            <person name="Wai C.M."/>
            <person name="Tang H."/>
            <person name="Schatz M.C."/>
            <person name="Bowers J.E."/>
            <person name="Lyons E."/>
            <person name="Wang M.L."/>
            <person name="Chen J."/>
            <person name="Biggers E."/>
            <person name="Zhang J."/>
            <person name="Huang L."/>
            <person name="Zhang L."/>
            <person name="Miao W."/>
            <person name="Zhang J."/>
            <person name="Ye Z."/>
            <person name="Miao C."/>
            <person name="Lin Z."/>
            <person name="Wang H."/>
            <person name="Zhou H."/>
            <person name="Yim W.C."/>
            <person name="Priest H.D."/>
            <person name="Zheng C."/>
            <person name="Woodhouse M."/>
            <person name="Edger P.P."/>
            <person name="Guyot R."/>
            <person name="Guo H.B."/>
            <person name="Guo H."/>
            <person name="Zheng G."/>
            <person name="Singh R."/>
            <person name="Sharma A."/>
            <person name="Min X."/>
            <person name="Zheng Y."/>
            <person name="Lee H."/>
            <person name="Gurtowski J."/>
            <person name="Sedlazeck F.J."/>
            <person name="Harkess A."/>
            <person name="McKain M.R."/>
            <person name="Liao Z."/>
            <person name="Fang J."/>
            <person name="Liu J."/>
            <person name="Zhang X."/>
            <person name="Zhang Q."/>
            <person name="Hu W."/>
            <person name="Qin Y."/>
            <person name="Wang K."/>
            <person name="Chen L.Y."/>
            <person name="Shirley N."/>
            <person name="Lin Y.R."/>
            <person name="Liu L.Y."/>
            <person name="Hernandez A.G."/>
            <person name="Wright C.L."/>
            <person name="Bulone V."/>
            <person name="Tuskan G.A."/>
            <person name="Heath K."/>
            <person name="Zee F."/>
            <person name="Moore P.H."/>
            <person name="Sunkar R."/>
            <person name="Leebens-Mack J.H."/>
            <person name="Mockler T."/>
            <person name="Bennetzen J.L."/>
            <person name="Freeling M."/>
            <person name="Sankoff D."/>
            <person name="Paterson A.H."/>
            <person name="Zhu X."/>
            <person name="Yang X."/>
            <person name="Smith J.A."/>
            <person name="Cushman J.C."/>
            <person name="Paull R.E."/>
            <person name="Yu Q."/>
        </authorList>
    </citation>
    <scope>NUCLEOTIDE SEQUENCE [LARGE SCALE GENOMIC DNA]</scope>
    <source>
        <strain evidence="9">cv. F153</strain>
    </source>
</reference>
<evidence type="ECO:0000256" key="4">
    <source>
        <dbReference type="ARBA" id="ARBA00023163"/>
    </source>
</evidence>
<evidence type="ECO:0000256" key="3">
    <source>
        <dbReference type="ARBA" id="ARBA00023125"/>
    </source>
</evidence>
<name>A0A6P5GJB5_ANACO</name>
<dbReference type="RefSeq" id="XP_020106188.1">
    <property type="nucleotide sequence ID" value="XM_020250599.1"/>
</dbReference>
<dbReference type="GeneID" id="109722507"/>
<dbReference type="PANTHER" id="PTHR32096:SF18">
    <property type="entry name" value="DISEASE RESISTANCE PROTEIN RRS1B-RELATED"/>
    <property type="match status" value="1"/>
</dbReference>
<organism evidence="9 10">
    <name type="scientific">Ananas comosus</name>
    <name type="common">Pineapple</name>
    <name type="synonym">Ananas ananas</name>
    <dbReference type="NCBI Taxonomy" id="4615"/>
    <lineage>
        <taxon>Eukaryota</taxon>
        <taxon>Viridiplantae</taxon>
        <taxon>Streptophyta</taxon>
        <taxon>Embryophyta</taxon>
        <taxon>Tracheophyta</taxon>
        <taxon>Spermatophyta</taxon>
        <taxon>Magnoliopsida</taxon>
        <taxon>Liliopsida</taxon>
        <taxon>Poales</taxon>
        <taxon>Bromeliaceae</taxon>
        <taxon>Bromelioideae</taxon>
        <taxon>Ananas</taxon>
    </lineage>
</organism>
<dbReference type="SUPFAM" id="SSF118290">
    <property type="entry name" value="WRKY DNA-binding domain"/>
    <property type="match status" value="1"/>
</dbReference>
<evidence type="ECO:0000256" key="7">
    <source>
        <dbReference type="SAM" id="MobiDB-lite"/>
    </source>
</evidence>
<keyword evidence="3" id="KW-0238">DNA-binding</keyword>
<dbReference type="PANTHER" id="PTHR32096">
    <property type="entry name" value="WRKY TRANSCRIPTION FACTOR 30-RELATED-RELATED"/>
    <property type="match status" value="1"/>
</dbReference>
<keyword evidence="9" id="KW-1185">Reference proteome</keyword>
<dbReference type="InterPro" id="IPR003657">
    <property type="entry name" value="WRKY_dom"/>
</dbReference>
<evidence type="ECO:0000256" key="5">
    <source>
        <dbReference type="ARBA" id="ARBA00023242"/>
    </source>
</evidence>
<gene>
    <name evidence="10" type="primary">LOC109722507</name>
</gene>
<dbReference type="Gramene" id="Aco006054.1.mrna1">
    <property type="protein sequence ID" value="Aco006054.1.mrna1"/>
    <property type="gene ID" value="Aco006054.1.path1"/>
</dbReference>
<dbReference type="GO" id="GO:0003700">
    <property type="term" value="F:DNA-binding transcription factor activity"/>
    <property type="evidence" value="ECO:0007669"/>
    <property type="project" value="InterPro"/>
</dbReference>
<comment type="similarity">
    <text evidence="6">Belongs to the WRKY group II-e family.</text>
</comment>
<dbReference type="Gene3D" id="2.20.25.80">
    <property type="entry name" value="WRKY domain"/>
    <property type="match status" value="1"/>
</dbReference>
<evidence type="ECO:0000259" key="8">
    <source>
        <dbReference type="PROSITE" id="PS50811"/>
    </source>
</evidence>
<dbReference type="FunFam" id="2.20.25.80:FF:000007">
    <property type="entry name" value="WRKY transcription factor 22"/>
    <property type="match status" value="1"/>
</dbReference>
<feature type="region of interest" description="Disordered" evidence="7">
    <location>
        <begin position="197"/>
        <end position="229"/>
    </location>
</feature>
<feature type="compositionally biased region" description="Polar residues" evidence="7">
    <location>
        <begin position="97"/>
        <end position="111"/>
    </location>
</feature>
<dbReference type="Proteomes" id="UP000515123">
    <property type="component" value="Linkage group 16"/>
</dbReference>